<dbReference type="InterPro" id="IPR050601">
    <property type="entry name" value="CPA3_antiporter_subunitC"/>
</dbReference>
<keyword evidence="6 7" id="KW-0472">Membrane</keyword>
<keyword evidence="4 7" id="KW-0812">Transmembrane</keyword>
<organism evidence="8 9">
    <name type="scientific">Brotocaccenecus cirricatena</name>
    <dbReference type="NCBI Taxonomy" id="3064195"/>
    <lineage>
        <taxon>Bacteria</taxon>
        <taxon>Bacillati</taxon>
        <taxon>Bacillota</taxon>
        <taxon>Clostridia</taxon>
        <taxon>Eubacteriales</taxon>
        <taxon>Oscillospiraceae</taxon>
        <taxon>Brotocaccenecus</taxon>
    </lineage>
</organism>
<comment type="similarity">
    <text evidence="2">Belongs to the CPA3 antiporters (TC 2.A.63) subunit C family.</text>
</comment>
<keyword evidence="9" id="KW-1185">Reference proteome</keyword>
<dbReference type="Pfam" id="PF00420">
    <property type="entry name" value="Oxidored_q2"/>
    <property type="match status" value="1"/>
</dbReference>
<accession>A0AAE3AFD2</accession>
<evidence type="ECO:0000313" key="8">
    <source>
        <dbReference type="EMBL" id="MCC2128921.1"/>
    </source>
</evidence>
<evidence type="ECO:0000256" key="7">
    <source>
        <dbReference type="SAM" id="Phobius"/>
    </source>
</evidence>
<dbReference type="InterPro" id="IPR039428">
    <property type="entry name" value="NUOK/Mnh_C1-like"/>
</dbReference>
<proteinExistence type="inferred from homology"/>
<evidence type="ECO:0000313" key="9">
    <source>
        <dbReference type="Proteomes" id="UP001199319"/>
    </source>
</evidence>
<sequence length="131" mass="14632">MLKALASNYELVVAILVFVIGFCMLLFDRNLLKKVIGLDIMDSGVFLLLADRGYITGRTVPIIVDGVTSMEHYVNPIPAGLVLTGIVVSVSVSAVMLSLTVRIYQTYRTLDMDKLYMMMSHKKRQKEDGEQ</sequence>
<evidence type="ECO:0000256" key="5">
    <source>
        <dbReference type="ARBA" id="ARBA00022989"/>
    </source>
</evidence>
<dbReference type="PANTHER" id="PTHR34583:SF2">
    <property type="entry name" value="ANTIPORTER SUBUNIT MNHC2-RELATED"/>
    <property type="match status" value="1"/>
</dbReference>
<dbReference type="EMBL" id="JAJEPW010000010">
    <property type="protein sequence ID" value="MCC2128921.1"/>
    <property type="molecule type" value="Genomic_DNA"/>
</dbReference>
<dbReference type="PANTHER" id="PTHR34583">
    <property type="entry name" value="ANTIPORTER SUBUNIT MNHC2-RELATED"/>
    <property type="match status" value="1"/>
</dbReference>
<comment type="caution">
    <text evidence="8">The sequence shown here is derived from an EMBL/GenBank/DDBJ whole genome shotgun (WGS) entry which is preliminary data.</text>
</comment>
<reference evidence="8" key="1">
    <citation type="submission" date="2021-10" db="EMBL/GenBank/DDBJ databases">
        <title>Anaerobic single-cell dispensing facilitates the cultivation of human gut bacteria.</title>
        <authorList>
            <person name="Afrizal A."/>
        </authorList>
    </citation>
    <scope>NUCLEOTIDE SEQUENCE</scope>
    <source>
        <strain evidence="8">CLA-AA-H272</strain>
    </source>
</reference>
<dbReference type="AlphaFoldDB" id="A0AAE3AFD2"/>
<dbReference type="GO" id="GO:0005886">
    <property type="term" value="C:plasma membrane"/>
    <property type="evidence" value="ECO:0007669"/>
    <property type="project" value="UniProtKB-SubCell"/>
</dbReference>
<feature type="transmembrane region" description="Helical" evidence="7">
    <location>
        <begin position="9"/>
        <end position="27"/>
    </location>
</feature>
<protein>
    <submittedName>
        <fullName evidence="8">Cation:proton antiporter subunit C</fullName>
    </submittedName>
</protein>
<feature type="transmembrane region" description="Helical" evidence="7">
    <location>
        <begin position="79"/>
        <end position="104"/>
    </location>
</feature>
<dbReference type="RefSeq" id="WP_302928220.1">
    <property type="nucleotide sequence ID" value="NZ_JAJEPW010000010.1"/>
</dbReference>
<dbReference type="Gene3D" id="1.10.287.3510">
    <property type="match status" value="1"/>
</dbReference>
<evidence type="ECO:0000256" key="3">
    <source>
        <dbReference type="ARBA" id="ARBA00022475"/>
    </source>
</evidence>
<name>A0AAE3AFD2_9FIRM</name>
<evidence type="ECO:0000256" key="6">
    <source>
        <dbReference type="ARBA" id="ARBA00023136"/>
    </source>
</evidence>
<keyword evidence="3" id="KW-1003">Cell membrane</keyword>
<keyword evidence="5 7" id="KW-1133">Transmembrane helix</keyword>
<evidence type="ECO:0000256" key="4">
    <source>
        <dbReference type="ARBA" id="ARBA00022692"/>
    </source>
</evidence>
<evidence type="ECO:0000256" key="1">
    <source>
        <dbReference type="ARBA" id="ARBA00004651"/>
    </source>
</evidence>
<comment type="subcellular location">
    <subcellularLocation>
        <location evidence="1">Cell membrane</location>
        <topology evidence="1">Multi-pass membrane protein</topology>
    </subcellularLocation>
</comment>
<gene>
    <name evidence="8" type="ORF">LKD37_05210</name>
</gene>
<dbReference type="Proteomes" id="UP001199319">
    <property type="component" value="Unassembled WGS sequence"/>
</dbReference>
<evidence type="ECO:0000256" key="2">
    <source>
        <dbReference type="ARBA" id="ARBA00010388"/>
    </source>
</evidence>